<organism evidence="1">
    <name type="scientific">Rhizophora mucronata</name>
    <name type="common">Asiatic mangrove</name>
    <dbReference type="NCBI Taxonomy" id="61149"/>
    <lineage>
        <taxon>Eukaryota</taxon>
        <taxon>Viridiplantae</taxon>
        <taxon>Streptophyta</taxon>
        <taxon>Embryophyta</taxon>
        <taxon>Tracheophyta</taxon>
        <taxon>Spermatophyta</taxon>
        <taxon>Magnoliopsida</taxon>
        <taxon>eudicotyledons</taxon>
        <taxon>Gunneridae</taxon>
        <taxon>Pentapetalae</taxon>
        <taxon>rosids</taxon>
        <taxon>fabids</taxon>
        <taxon>Malpighiales</taxon>
        <taxon>Rhizophoraceae</taxon>
        <taxon>Rhizophora</taxon>
    </lineage>
</organism>
<dbReference type="EMBL" id="GGEC01086805">
    <property type="protein sequence ID" value="MBX67289.1"/>
    <property type="molecule type" value="Transcribed_RNA"/>
</dbReference>
<evidence type="ECO:0000313" key="1">
    <source>
        <dbReference type="EMBL" id="MBX67289.1"/>
    </source>
</evidence>
<dbReference type="AlphaFoldDB" id="A0A2P2QJX1"/>
<reference evidence="1" key="1">
    <citation type="submission" date="2018-02" db="EMBL/GenBank/DDBJ databases">
        <title>Rhizophora mucronata_Transcriptome.</title>
        <authorList>
            <person name="Meera S.P."/>
            <person name="Sreeshan A."/>
            <person name="Augustine A."/>
        </authorList>
    </citation>
    <scope>NUCLEOTIDE SEQUENCE</scope>
    <source>
        <tissue evidence="1">Leaf</tissue>
    </source>
</reference>
<proteinExistence type="predicted"/>
<sequence>MNRGGKSTPKFSPWDFIKQEQCPRLFQVILSWAFCIVFAVLI</sequence>
<name>A0A2P2QJX1_RHIMU</name>
<accession>A0A2P2QJX1</accession>
<protein>
    <submittedName>
        <fullName evidence="1">Uncharacterized protein</fullName>
    </submittedName>
</protein>